<dbReference type="Gene3D" id="3.90.25.10">
    <property type="entry name" value="UDP-galactose 4-epimerase, domain 1"/>
    <property type="match status" value="1"/>
</dbReference>
<evidence type="ECO:0000259" key="1">
    <source>
        <dbReference type="Pfam" id="PF16363"/>
    </source>
</evidence>
<evidence type="ECO:0000313" key="3">
    <source>
        <dbReference type="Proteomes" id="UP001379533"/>
    </source>
</evidence>
<sequence>MRILVTGADGFVGKHLCRHLRDDGADVFEFRGPEIPGPMNIELTDGEAVARAVHEVRPEGVVHLAGFSSVAQSHADPARAFAVNVLGTVNILAALRKSAPAARTLVVSSGEVYGKIPEGQRATETSPLEPSNPYAASKAAAETAAIQFFRGYGLPVVVARPFNHLGAGQAAHFVVPSFARQLLAIRAGKSEPRLEVGNLEPVRDFSHVGDVVEAYRLLLLRGAAGEAYNVASGTGRTILSVLGELRTLVGVDVEPTVSPERFRPAEIPYLVGDAAKLRALGWQPKRTVTEALRDVIEEVTAL</sequence>
<dbReference type="Proteomes" id="UP001379533">
    <property type="component" value="Chromosome"/>
</dbReference>
<dbReference type="InterPro" id="IPR016040">
    <property type="entry name" value="NAD(P)-bd_dom"/>
</dbReference>
<gene>
    <name evidence="2" type="ORF">LZC95_14190</name>
</gene>
<keyword evidence="2" id="KW-0456">Lyase</keyword>
<dbReference type="SUPFAM" id="SSF51735">
    <property type="entry name" value="NAD(P)-binding Rossmann-fold domains"/>
    <property type="match status" value="1"/>
</dbReference>
<evidence type="ECO:0000313" key="2">
    <source>
        <dbReference type="EMBL" id="WXA97979.1"/>
    </source>
</evidence>
<proteinExistence type="predicted"/>
<reference evidence="2 3" key="1">
    <citation type="submission" date="2021-12" db="EMBL/GenBank/DDBJ databases">
        <title>Discovery of the Pendulisporaceae a myxobacterial family with distinct sporulation behavior and unique specialized metabolism.</title>
        <authorList>
            <person name="Garcia R."/>
            <person name="Popoff A."/>
            <person name="Bader C.D."/>
            <person name="Loehr J."/>
            <person name="Walesch S."/>
            <person name="Walt C."/>
            <person name="Boldt J."/>
            <person name="Bunk B."/>
            <person name="Haeckl F.J.F.P.J."/>
            <person name="Gunesch A.P."/>
            <person name="Birkelbach J."/>
            <person name="Nuebel U."/>
            <person name="Pietschmann T."/>
            <person name="Bach T."/>
            <person name="Mueller R."/>
        </authorList>
    </citation>
    <scope>NUCLEOTIDE SEQUENCE [LARGE SCALE GENOMIC DNA]</scope>
    <source>
        <strain evidence="2 3">MSr12523</strain>
    </source>
</reference>
<dbReference type="Pfam" id="PF16363">
    <property type="entry name" value="GDP_Man_Dehyd"/>
    <property type="match status" value="1"/>
</dbReference>
<name>A0ABZ2KHE0_9BACT</name>
<keyword evidence="3" id="KW-1185">Reference proteome</keyword>
<dbReference type="Gene3D" id="3.40.50.720">
    <property type="entry name" value="NAD(P)-binding Rossmann-like Domain"/>
    <property type="match status" value="1"/>
</dbReference>
<dbReference type="EC" id="4.2.1.47" evidence="2"/>
<dbReference type="EMBL" id="CP089982">
    <property type="protein sequence ID" value="WXA97979.1"/>
    <property type="molecule type" value="Genomic_DNA"/>
</dbReference>
<protein>
    <submittedName>
        <fullName evidence="2">GDP-mannose 4,6-dehydratase</fullName>
        <ecNumber evidence="2">4.2.1.47</ecNumber>
    </submittedName>
</protein>
<feature type="domain" description="NAD(P)-binding" evidence="1">
    <location>
        <begin position="41"/>
        <end position="294"/>
    </location>
</feature>
<dbReference type="RefSeq" id="WP_394848595.1">
    <property type="nucleotide sequence ID" value="NZ_CP089982.1"/>
</dbReference>
<dbReference type="InterPro" id="IPR036291">
    <property type="entry name" value="NAD(P)-bd_dom_sf"/>
</dbReference>
<organism evidence="2 3">
    <name type="scientific">Pendulispora brunnea</name>
    <dbReference type="NCBI Taxonomy" id="2905690"/>
    <lineage>
        <taxon>Bacteria</taxon>
        <taxon>Pseudomonadati</taxon>
        <taxon>Myxococcota</taxon>
        <taxon>Myxococcia</taxon>
        <taxon>Myxococcales</taxon>
        <taxon>Sorangiineae</taxon>
        <taxon>Pendulisporaceae</taxon>
        <taxon>Pendulispora</taxon>
    </lineage>
</organism>
<accession>A0ABZ2KHE0</accession>
<dbReference type="GO" id="GO:0008446">
    <property type="term" value="F:GDP-mannose 4,6-dehydratase activity"/>
    <property type="evidence" value="ECO:0007669"/>
    <property type="project" value="UniProtKB-EC"/>
</dbReference>
<dbReference type="PANTHER" id="PTHR43000">
    <property type="entry name" value="DTDP-D-GLUCOSE 4,6-DEHYDRATASE-RELATED"/>
    <property type="match status" value="1"/>
</dbReference>